<feature type="non-terminal residue" evidence="1">
    <location>
        <position position="1"/>
    </location>
</feature>
<evidence type="ECO:0000313" key="1">
    <source>
        <dbReference type="EMBL" id="PNH03886.1"/>
    </source>
</evidence>
<dbReference type="AlphaFoldDB" id="A0A2J7ZUD2"/>
<comment type="caution">
    <text evidence="1">The sequence shown here is derived from an EMBL/GenBank/DDBJ whole genome shotgun (WGS) entry which is preliminary data.</text>
</comment>
<evidence type="ECO:0000313" key="2">
    <source>
        <dbReference type="Proteomes" id="UP000236333"/>
    </source>
</evidence>
<sequence>GGGAQAVLLPRSASGPRLSQLVLQVAEQDAVLGPRLDESYDIEVPSIGNTVVVRAATQVGFARARGGRAGWRGGRRRARVGSHAASCTTAGLDPGRGLLARLE</sequence>
<accession>A0A2J7ZUD2</accession>
<protein>
    <submittedName>
        <fullName evidence="1">Uncharacterized protein</fullName>
    </submittedName>
</protein>
<name>A0A2J7ZUD2_9CHLO</name>
<gene>
    <name evidence="1" type="ORF">TSOC_010009</name>
</gene>
<keyword evidence="2" id="KW-1185">Reference proteome</keyword>
<proteinExistence type="predicted"/>
<dbReference type="Proteomes" id="UP000236333">
    <property type="component" value="Unassembled WGS sequence"/>
</dbReference>
<dbReference type="EMBL" id="PGGS01000449">
    <property type="protein sequence ID" value="PNH03886.1"/>
    <property type="molecule type" value="Genomic_DNA"/>
</dbReference>
<feature type="non-terminal residue" evidence="1">
    <location>
        <position position="103"/>
    </location>
</feature>
<reference evidence="1 2" key="1">
    <citation type="journal article" date="2017" name="Mol. Biol. Evol.">
        <title>The 4-celled Tetrabaena socialis nuclear genome reveals the essential components for genetic control of cell number at the origin of multicellularity in the volvocine lineage.</title>
        <authorList>
            <person name="Featherston J."/>
            <person name="Arakaki Y."/>
            <person name="Hanschen E.R."/>
            <person name="Ferris P.J."/>
            <person name="Michod R.E."/>
            <person name="Olson B.J.S.C."/>
            <person name="Nozaki H."/>
            <person name="Durand P.M."/>
        </authorList>
    </citation>
    <scope>NUCLEOTIDE SEQUENCE [LARGE SCALE GENOMIC DNA]</scope>
    <source>
        <strain evidence="1 2">NIES-571</strain>
    </source>
</reference>
<organism evidence="1 2">
    <name type="scientific">Tetrabaena socialis</name>
    <dbReference type="NCBI Taxonomy" id="47790"/>
    <lineage>
        <taxon>Eukaryota</taxon>
        <taxon>Viridiplantae</taxon>
        <taxon>Chlorophyta</taxon>
        <taxon>core chlorophytes</taxon>
        <taxon>Chlorophyceae</taxon>
        <taxon>CS clade</taxon>
        <taxon>Chlamydomonadales</taxon>
        <taxon>Tetrabaenaceae</taxon>
        <taxon>Tetrabaena</taxon>
    </lineage>
</organism>